<organism evidence="4 5">
    <name type="scientific">Smittium angustum</name>
    <dbReference type="NCBI Taxonomy" id="133377"/>
    <lineage>
        <taxon>Eukaryota</taxon>
        <taxon>Fungi</taxon>
        <taxon>Fungi incertae sedis</taxon>
        <taxon>Zoopagomycota</taxon>
        <taxon>Kickxellomycotina</taxon>
        <taxon>Harpellomycetes</taxon>
        <taxon>Harpellales</taxon>
        <taxon>Legeriomycetaceae</taxon>
        <taxon>Smittium</taxon>
    </lineage>
</organism>
<evidence type="ECO:0000259" key="3">
    <source>
        <dbReference type="SMART" id="SM00472"/>
    </source>
</evidence>
<keyword evidence="1" id="KW-0732">Signal</keyword>
<gene>
    <name evidence="4" type="ORF">BB558_002306</name>
</gene>
<dbReference type="Gene3D" id="2.80.10.50">
    <property type="match status" value="1"/>
</dbReference>
<dbReference type="PANTHER" id="PTHR46809">
    <property type="entry name" value="STROMAL CELL-DERIVED FACTOR 2-LIKE PROTEIN"/>
    <property type="match status" value="1"/>
</dbReference>
<evidence type="ECO:0000256" key="1">
    <source>
        <dbReference type="ARBA" id="ARBA00022729"/>
    </source>
</evidence>
<dbReference type="EMBL" id="MBFU01000153">
    <property type="protein sequence ID" value="PWA01601.1"/>
    <property type="molecule type" value="Genomic_DNA"/>
</dbReference>
<evidence type="ECO:0000313" key="4">
    <source>
        <dbReference type="EMBL" id="PWA01601.1"/>
    </source>
</evidence>
<dbReference type="SUPFAM" id="SSF82109">
    <property type="entry name" value="MIR domain"/>
    <property type="match status" value="1"/>
</dbReference>
<dbReference type="InterPro" id="IPR036300">
    <property type="entry name" value="MIR_dom_sf"/>
</dbReference>
<accession>A0A2U1J934</accession>
<name>A0A2U1J934_SMIAN</name>
<evidence type="ECO:0000313" key="5">
    <source>
        <dbReference type="Proteomes" id="UP000245591"/>
    </source>
</evidence>
<dbReference type="SMART" id="SM00472">
    <property type="entry name" value="MIR"/>
    <property type="match status" value="3"/>
</dbReference>
<feature type="domain" description="MIR" evidence="3">
    <location>
        <begin position="25"/>
        <end position="78"/>
    </location>
</feature>
<proteinExistence type="predicted"/>
<sequence>MNLSEQSWFNSKDSNHQKMKIDKNWEKVTFGSNIKLANLYSSSYLSAPGVFYNTGSKQNAVTSAKNPSTGDMWVVHSTRDKIVDRGAAVGCGDKIRLKSTTDDIYLRSSIQNPSPLSNNQEVCAFDGQDLGDEWIVECKDSGSKQWLREEAIKLKHAETKKYLQALSNKAYNRPIDGHMEVSCSANPSKKADSWAALDGYYFNIQTK</sequence>
<comment type="caution">
    <text evidence="4">The sequence shown here is derived from an EMBL/GenBank/DDBJ whole genome shotgun (WGS) entry which is preliminary data.</text>
</comment>
<protein>
    <recommendedName>
        <fullName evidence="3">MIR domain-containing protein</fullName>
    </recommendedName>
</protein>
<dbReference type="Proteomes" id="UP000245591">
    <property type="component" value="Unassembled WGS sequence"/>
</dbReference>
<dbReference type="PANTHER" id="PTHR46809:SF2">
    <property type="entry name" value="GH21273P"/>
    <property type="match status" value="1"/>
</dbReference>
<keyword evidence="2" id="KW-0677">Repeat</keyword>
<reference evidence="4 5" key="1">
    <citation type="journal article" date="2018" name="MBio">
        <title>Comparative Genomics Reveals the Core Gene Toolbox for the Fungus-Insect Symbiosis.</title>
        <authorList>
            <person name="Wang Y."/>
            <person name="Stata M."/>
            <person name="Wang W."/>
            <person name="Stajich J.E."/>
            <person name="White M.M."/>
            <person name="Moncalvo J.M."/>
        </authorList>
    </citation>
    <scope>NUCLEOTIDE SEQUENCE [LARGE SCALE GENOMIC DNA]</scope>
    <source>
        <strain evidence="4 5">AUS-126-30</strain>
    </source>
</reference>
<feature type="domain" description="MIR" evidence="3">
    <location>
        <begin position="86"/>
        <end position="139"/>
    </location>
</feature>
<dbReference type="AlphaFoldDB" id="A0A2U1J934"/>
<dbReference type="InterPro" id="IPR016093">
    <property type="entry name" value="MIR_motif"/>
</dbReference>
<keyword evidence="5" id="KW-1185">Reference proteome</keyword>
<evidence type="ECO:0000256" key="2">
    <source>
        <dbReference type="ARBA" id="ARBA00022737"/>
    </source>
</evidence>
<feature type="domain" description="MIR" evidence="3">
    <location>
        <begin position="144"/>
        <end position="199"/>
    </location>
</feature>